<proteinExistence type="predicted"/>
<evidence type="ECO:0000313" key="2">
    <source>
        <dbReference type="Proteomes" id="UP001152622"/>
    </source>
</evidence>
<keyword evidence="2" id="KW-1185">Reference proteome</keyword>
<protein>
    <submittedName>
        <fullName evidence="1">Uncharacterized protein</fullName>
    </submittedName>
</protein>
<dbReference type="Gene3D" id="3.30.70.2760">
    <property type="match status" value="1"/>
</dbReference>
<organism evidence="1 2">
    <name type="scientific">Synaphobranchus kaupii</name>
    <name type="common">Kaup's arrowtooth eel</name>
    <dbReference type="NCBI Taxonomy" id="118154"/>
    <lineage>
        <taxon>Eukaryota</taxon>
        <taxon>Metazoa</taxon>
        <taxon>Chordata</taxon>
        <taxon>Craniata</taxon>
        <taxon>Vertebrata</taxon>
        <taxon>Euteleostomi</taxon>
        <taxon>Actinopterygii</taxon>
        <taxon>Neopterygii</taxon>
        <taxon>Teleostei</taxon>
        <taxon>Anguilliformes</taxon>
        <taxon>Synaphobranchidae</taxon>
        <taxon>Synaphobranchus</taxon>
    </lineage>
</organism>
<evidence type="ECO:0000313" key="1">
    <source>
        <dbReference type="EMBL" id="KAJ8361300.1"/>
    </source>
</evidence>
<gene>
    <name evidence="1" type="ORF">SKAU_G00178250</name>
</gene>
<sequence length="91" mass="11037">MYWVLSPFNEIMERTYGMKGVDPIEQINFYTKRKPNEARKLERKDVSQLLPNVFIEKVLHIYCKKPRLNEEEIVALEKKTKQWCEKKGYKE</sequence>
<comment type="caution">
    <text evidence="1">The sequence shown here is derived from an EMBL/GenBank/DDBJ whole genome shotgun (WGS) entry which is preliminary data.</text>
</comment>
<name>A0A9Q1FLS6_SYNKA</name>
<dbReference type="AlphaFoldDB" id="A0A9Q1FLS6"/>
<dbReference type="Proteomes" id="UP001152622">
    <property type="component" value="Chromosome 5"/>
</dbReference>
<dbReference type="EMBL" id="JAINUF010000005">
    <property type="protein sequence ID" value="KAJ8361300.1"/>
    <property type="molecule type" value="Genomic_DNA"/>
</dbReference>
<reference evidence="1" key="1">
    <citation type="journal article" date="2023" name="Science">
        <title>Genome structures resolve the early diversification of teleost fishes.</title>
        <authorList>
            <person name="Parey E."/>
            <person name="Louis A."/>
            <person name="Montfort J."/>
            <person name="Bouchez O."/>
            <person name="Roques C."/>
            <person name="Iampietro C."/>
            <person name="Lluch J."/>
            <person name="Castinel A."/>
            <person name="Donnadieu C."/>
            <person name="Desvignes T."/>
            <person name="Floi Bucao C."/>
            <person name="Jouanno E."/>
            <person name="Wen M."/>
            <person name="Mejri S."/>
            <person name="Dirks R."/>
            <person name="Jansen H."/>
            <person name="Henkel C."/>
            <person name="Chen W.J."/>
            <person name="Zahm M."/>
            <person name="Cabau C."/>
            <person name="Klopp C."/>
            <person name="Thompson A.W."/>
            <person name="Robinson-Rechavi M."/>
            <person name="Braasch I."/>
            <person name="Lecointre G."/>
            <person name="Bobe J."/>
            <person name="Postlethwait J.H."/>
            <person name="Berthelot C."/>
            <person name="Roest Crollius H."/>
            <person name="Guiguen Y."/>
        </authorList>
    </citation>
    <scope>NUCLEOTIDE SEQUENCE</scope>
    <source>
        <strain evidence="1">WJC10195</strain>
    </source>
</reference>
<accession>A0A9Q1FLS6</accession>
<dbReference type="OrthoDB" id="9991235at2759"/>